<organism evidence="2 3">
    <name type="scientific">Christiangramia sediminis</name>
    <dbReference type="NCBI Taxonomy" id="2881336"/>
    <lineage>
        <taxon>Bacteria</taxon>
        <taxon>Pseudomonadati</taxon>
        <taxon>Bacteroidota</taxon>
        <taxon>Flavobacteriia</taxon>
        <taxon>Flavobacteriales</taxon>
        <taxon>Flavobacteriaceae</taxon>
        <taxon>Christiangramia</taxon>
    </lineage>
</organism>
<dbReference type="EMBL" id="JAJBZG010000002">
    <property type="protein sequence ID" value="MCB7480808.1"/>
    <property type="molecule type" value="Genomic_DNA"/>
</dbReference>
<dbReference type="Proteomes" id="UP001139414">
    <property type="component" value="Unassembled WGS sequence"/>
</dbReference>
<name>A0A9X1LI74_9FLAO</name>
<keyword evidence="1" id="KW-1133">Transmembrane helix</keyword>
<dbReference type="AlphaFoldDB" id="A0A9X1LI74"/>
<feature type="transmembrane region" description="Helical" evidence="1">
    <location>
        <begin position="37"/>
        <end position="58"/>
    </location>
</feature>
<accession>A0A9X1LI74</accession>
<keyword evidence="1" id="KW-0812">Transmembrane</keyword>
<evidence type="ECO:0000313" key="3">
    <source>
        <dbReference type="Proteomes" id="UP001139414"/>
    </source>
</evidence>
<feature type="transmembrane region" description="Helical" evidence="1">
    <location>
        <begin position="6"/>
        <end position="25"/>
    </location>
</feature>
<dbReference type="RefSeq" id="WP_229339175.1">
    <property type="nucleotide sequence ID" value="NZ_JAJBZG010000002.1"/>
</dbReference>
<protein>
    <submittedName>
        <fullName evidence="2">Uncharacterized protein</fullName>
    </submittedName>
</protein>
<proteinExistence type="predicted"/>
<evidence type="ECO:0000313" key="2">
    <source>
        <dbReference type="EMBL" id="MCB7480808.1"/>
    </source>
</evidence>
<evidence type="ECO:0000256" key="1">
    <source>
        <dbReference type="SAM" id="Phobius"/>
    </source>
</evidence>
<keyword evidence="3" id="KW-1185">Reference proteome</keyword>
<reference evidence="2" key="1">
    <citation type="submission" date="2021-10" db="EMBL/GenBank/DDBJ databases">
        <title>Gramella sp. ASW11-100T, isolated from marine sediment.</title>
        <authorList>
            <person name="Xia C."/>
        </authorList>
    </citation>
    <scope>NUCLEOTIDE SEQUENCE</scope>
    <source>
        <strain evidence="2">ASW11-100</strain>
    </source>
</reference>
<keyword evidence="1" id="KW-0472">Membrane</keyword>
<sequence length="94" mass="11156">MSSNSQRYLVLISKIIFFYSIFYVIMKVIAMFGGAWVLPNLILSLPYLLFAVVGAFMVKRNSYHWAYVIAVVILISIVRYYEREWMLQLHEYFS</sequence>
<feature type="transmembrane region" description="Helical" evidence="1">
    <location>
        <begin position="64"/>
        <end position="81"/>
    </location>
</feature>
<comment type="caution">
    <text evidence="2">The sequence shown here is derived from an EMBL/GenBank/DDBJ whole genome shotgun (WGS) entry which is preliminary data.</text>
</comment>
<gene>
    <name evidence="2" type="ORF">LGQ90_05960</name>
</gene>